<evidence type="ECO:0000256" key="3">
    <source>
        <dbReference type="ARBA" id="ARBA00022989"/>
    </source>
</evidence>
<accession>A0A381VQH0</accession>
<organism evidence="6">
    <name type="scientific">marine metagenome</name>
    <dbReference type="NCBI Taxonomy" id="408172"/>
    <lineage>
        <taxon>unclassified sequences</taxon>
        <taxon>metagenomes</taxon>
        <taxon>ecological metagenomes</taxon>
    </lineage>
</organism>
<proteinExistence type="predicted"/>
<keyword evidence="4 5" id="KW-0472">Membrane</keyword>
<comment type="subcellular location">
    <subcellularLocation>
        <location evidence="1">Membrane</location>
        <topology evidence="1">Multi-pass membrane protein</topology>
    </subcellularLocation>
</comment>
<dbReference type="GO" id="GO:0016020">
    <property type="term" value="C:membrane"/>
    <property type="evidence" value="ECO:0007669"/>
    <property type="project" value="UniProtKB-SubCell"/>
</dbReference>
<evidence type="ECO:0000256" key="4">
    <source>
        <dbReference type="ARBA" id="ARBA00023136"/>
    </source>
</evidence>
<reference evidence="6" key="1">
    <citation type="submission" date="2018-05" db="EMBL/GenBank/DDBJ databases">
        <authorList>
            <person name="Lanie J.A."/>
            <person name="Ng W.-L."/>
            <person name="Kazmierczak K.M."/>
            <person name="Andrzejewski T.M."/>
            <person name="Davidsen T.M."/>
            <person name="Wayne K.J."/>
            <person name="Tettelin H."/>
            <person name="Glass J.I."/>
            <person name="Rusch D."/>
            <person name="Podicherti R."/>
            <person name="Tsui H.-C.T."/>
            <person name="Winkler M.E."/>
        </authorList>
    </citation>
    <scope>NUCLEOTIDE SEQUENCE</scope>
</reference>
<dbReference type="EMBL" id="UINC01009493">
    <property type="protein sequence ID" value="SVA42565.1"/>
    <property type="molecule type" value="Genomic_DNA"/>
</dbReference>
<dbReference type="PANTHER" id="PTHR43701">
    <property type="entry name" value="MEMBRANE TRANSPORTER PROTEIN MJ0441-RELATED"/>
    <property type="match status" value="1"/>
</dbReference>
<name>A0A381VQH0_9ZZZZ</name>
<evidence type="ECO:0000256" key="1">
    <source>
        <dbReference type="ARBA" id="ARBA00004141"/>
    </source>
</evidence>
<evidence type="ECO:0000256" key="2">
    <source>
        <dbReference type="ARBA" id="ARBA00022692"/>
    </source>
</evidence>
<feature type="transmembrane region" description="Helical" evidence="5">
    <location>
        <begin position="168"/>
        <end position="188"/>
    </location>
</feature>
<feature type="transmembrane region" description="Helical" evidence="5">
    <location>
        <begin position="16"/>
        <end position="33"/>
    </location>
</feature>
<keyword evidence="3 5" id="KW-1133">Transmembrane helix</keyword>
<keyword evidence="2 5" id="KW-0812">Transmembrane</keyword>
<feature type="transmembrane region" description="Helical" evidence="5">
    <location>
        <begin position="99"/>
        <end position="132"/>
    </location>
</feature>
<evidence type="ECO:0008006" key="7">
    <source>
        <dbReference type="Google" id="ProtNLM"/>
    </source>
</evidence>
<feature type="transmembrane region" description="Helical" evidence="5">
    <location>
        <begin position="40"/>
        <end position="58"/>
    </location>
</feature>
<sequence>MTIFGISYHTIPSTSLVLNLVVTFIGMISFWYNGHGRLDLVIPLLIISIPMAYLGGLLTLPENIFRVILLITLIIVAVRIYLFQQLQFRFKISGNQKYIVIIVIGSLLGFIAGTVGIGGGIYLVPLLIIFGLASEKESAAAGSTFIWFNSLAGITARQQSGIIDTDFILPLIGSVAVGGVTGSYLGASQYNEKTIQNIMGFVIVIAVMVLLKDIL</sequence>
<dbReference type="InterPro" id="IPR002781">
    <property type="entry name" value="TM_pro_TauE-like"/>
</dbReference>
<dbReference type="Pfam" id="PF01925">
    <property type="entry name" value="TauE"/>
    <property type="match status" value="1"/>
</dbReference>
<evidence type="ECO:0000256" key="5">
    <source>
        <dbReference type="SAM" id="Phobius"/>
    </source>
</evidence>
<evidence type="ECO:0000313" key="6">
    <source>
        <dbReference type="EMBL" id="SVA42565.1"/>
    </source>
</evidence>
<protein>
    <recommendedName>
        <fullName evidence="7">Membrane transporter protein</fullName>
    </recommendedName>
</protein>
<dbReference type="InterPro" id="IPR051598">
    <property type="entry name" value="TSUP/Inactive_protease-like"/>
</dbReference>
<dbReference type="AlphaFoldDB" id="A0A381VQH0"/>
<feature type="transmembrane region" description="Helical" evidence="5">
    <location>
        <begin position="194"/>
        <end position="211"/>
    </location>
</feature>
<feature type="transmembrane region" description="Helical" evidence="5">
    <location>
        <begin position="64"/>
        <end position="83"/>
    </location>
</feature>
<dbReference type="PANTHER" id="PTHR43701:SF5">
    <property type="entry name" value="MEMBRANE TRANSPORTER PROTEIN-RELATED"/>
    <property type="match status" value="1"/>
</dbReference>
<gene>
    <name evidence="6" type="ORF">METZ01_LOCUS95419</name>
</gene>